<gene>
    <name evidence="1" type="ORF">S01H1_19936</name>
</gene>
<sequence>MLTLTTEDVSAAVVELGLIEAAEIAGVWRELGSQEVSPE</sequence>
<evidence type="ECO:0000313" key="1">
    <source>
        <dbReference type="EMBL" id="GAF97824.1"/>
    </source>
</evidence>
<comment type="caution">
    <text evidence="1">The sequence shown here is derived from an EMBL/GenBank/DDBJ whole genome shotgun (WGS) entry which is preliminary data.</text>
</comment>
<accession>X0TX27</accession>
<feature type="non-terminal residue" evidence="1">
    <location>
        <position position="39"/>
    </location>
</feature>
<dbReference type="AlphaFoldDB" id="X0TX27"/>
<organism evidence="1">
    <name type="scientific">marine sediment metagenome</name>
    <dbReference type="NCBI Taxonomy" id="412755"/>
    <lineage>
        <taxon>unclassified sequences</taxon>
        <taxon>metagenomes</taxon>
        <taxon>ecological metagenomes</taxon>
    </lineage>
</organism>
<reference evidence="1" key="1">
    <citation type="journal article" date="2014" name="Front. Microbiol.">
        <title>High frequency of phylogenetically diverse reductive dehalogenase-homologous genes in deep subseafloor sedimentary metagenomes.</title>
        <authorList>
            <person name="Kawai M."/>
            <person name="Futagami T."/>
            <person name="Toyoda A."/>
            <person name="Takaki Y."/>
            <person name="Nishi S."/>
            <person name="Hori S."/>
            <person name="Arai W."/>
            <person name="Tsubouchi T."/>
            <person name="Morono Y."/>
            <person name="Uchiyama I."/>
            <person name="Ito T."/>
            <person name="Fujiyama A."/>
            <person name="Inagaki F."/>
            <person name="Takami H."/>
        </authorList>
    </citation>
    <scope>NUCLEOTIDE SEQUENCE</scope>
    <source>
        <strain evidence="1">Expedition CK06-06</strain>
    </source>
</reference>
<name>X0TX27_9ZZZZ</name>
<dbReference type="EMBL" id="BARS01010838">
    <property type="protein sequence ID" value="GAF97824.1"/>
    <property type="molecule type" value="Genomic_DNA"/>
</dbReference>
<protein>
    <submittedName>
        <fullName evidence="1">Uncharacterized protein</fullName>
    </submittedName>
</protein>
<proteinExistence type="predicted"/>